<evidence type="ECO:0000256" key="16">
    <source>
        <dbReference type="PIRSR" id="PIRSR600823-5"/>
    </source>
</evidence>
<dbReference type="InterPro" id="IPR019793">
    <property type="entry name" value="Peroxidases_heam-ligand_BS"/>
</dbReference>
<name>A0A9Q1KN86_9CARY</name>
<dbReference type="FunFam" id="1.10.520.10:FF:000009">
    <property type="entry name" value="Peroxidase"/>
    <property type="match status" value="1"/>
</dbReference>
<reference evidence="19" key="1">
    <citation type="submission" date="2022-04" db="EMBL/GenBank/DDBJ databases">
        <title>Carnegiea gigantea Genome sequencing and assembly v2.</title>
        <authorList>
            <person name="Copetti D."/>
            <person name="Sanderson M.J."/>
            <person name="Burquez A."/>
            <person name="Wojciechowski M.F."/>
        </authorList>
    </citation>
    <scope>NUCLEOTIDE SEQUENCE</scope>
    <source>
        <strain evidence="19">SGP5-SGP5p</strain>
        <tissue evidence="19">Aerial part</tissue>
    </source>
</reference>
<feature type="signal peptide" evidence="17">
    <location>
        <begin position="1"/>
        <end position="21"/>
    </location>
</feature>
<evidence type="ECO:0000256" key="10">
    <source>
        <dbReference type="ARBA" id="ARBA00023157"/>
    </source>
</evidence>
<keyword evidence="17" id="KW-0732">Signal</keyword>
<evidence type="ECO:0000256" key="4">
    <source>
        <dbReference type="ARBA" id="ARBA00022559"/>
    </source>
</evidence>
<evidence type="ECO:0000256" key="15">
    <source>
        <dbReference type="PIRSR" id="PIRSR600823-4"/>
    </source>
</evidence>
<comment type="function">
    <text evidence="17">Removal of H(2)O(2), oxidation of toxic reductants, biosynthesis and degradation of lignin, suberization, auxin catabolism, response to environmental stresses such as wounding, pathogen attack and oxidative stress.</text>
</comment>
<dbReference type="AlphaFoldDB" id="A0A9Q1KN86"/>
<dbReference type="GO" id="GO:0042744">
    <property type="term" value="P:hydrogen peroxide catabolic process"/>
    <property type="evidence" value="ECO:0007669"/>
    <property type="project" value="UniProtKB-KW"/>
</dbReference>
<evidence type="ECO:0000256" key="5">
    <source>
        <dbReference type="ARBA" id="ARBA00022617"/>
    </source>
</evidence>
<feature type="disulfide bond" evidence="16">
    <location>
        <begin position="38"/>
        <end position="117"/>
    </location>
</feature>
<keyword evidence="17" id="KW-0964">Secreted</keyword>
<evidence type="ECO:0000256" key="8">
    <source>
        <dbReference type="ARBA" id="ARBA00023002"/>
    </source>
</evidence>
<sequence>MAGSTLSLLFIILIVNQIAAATNPSSEGLSYNFYDKTCPHVEDIVRAVLASVFASDPTSPAALLRLMFHDCQVQGCDGSILIESLPSKPLEMAASKNFGIRKREAINLIKSRIEVECPGQVSCADILVLAAREAVAISGGPSIQVPLGRRDSPFSASSESADASLPSADIGVDDALGLFAKLGMTAEEAVAILGAHTLGITHCLNVMDRLYKSYGERAGEINPKFEAVLKVTCPQWMALTQNTSFVFNDPSTFHFDNLYFKNAMAGQGVLRIDAELPLHPKTTSIVQQFGADQDHFFQAFGSAFVKLSFAGVLTGTQGVIRNVCSVGI</sequence>
<dbReference type="PRINTS" id="PR00458">
    <property type="entry name" value="PEROXIDASE"/>
</dbReference>
<keyword evidence="6 14" id="KW-0479">Metal-binding</keyword>
<accession>A0A9Q1KN86</accession>
<feature type="binding site" evidence="14">
    <location>
        <position position="197"/>
    </location>
    <ligand>
        <name>Ca(2+)</name>
        <dbReference type="ChEBI" id="CHEBI:29108"/>
        <label>2</label>
    </ligand>
</feature>
<dbReference type="EMBL" id="JAKOGI010000072">
    <property type="protein sequence ID" value="KAJ8445712.1"/>
    <property type="molecule type" value="Genomic_DNA"/>
</dbReference>
<comment type="similarity">
    <text evidence="17">Belongs to the peroxidase family. Classical plant (class III) peroxidase subfamily.</text>
</comment>
<dbReference type="PROSITE" id="PS00435">
    <property type="entry name" value="PEROXIDASE_1"/>
    <property type="match status" value="1"/>
</dbReference>
<keyword evidence="11" id="KW-0325">Glycoprotein</keyword>
<feature type="binding site" evidence="14">
    <location>
        <position position="91"/>
    </location>
    <ligand>
        <name>Ca(2+)</name>
        <dbReference type="ChEBI" id="CHEBI:29108"/>
        <label>1</label>
    </ligand>
</feature>
<comment type="subcellular location">
    <subcellularLocation>
        <location evidence="17">Secreted</location>
    </subcellularLocation>
</comment>
<dbReference type="PROSITE" id="PS50873">
    <property type="entry name" value="PEROXIDASE_4"/>
    <property type="match status" value="1"/>
</dbReference>
<evidence type="ECO:0000256" key="13">
    <source>
        <dbReference type="PIRSR" id="PIRSR600823-2"/>
    </source>
</evidence>
<comment type="catalytic activity">
    <reaction evidence="1 17">
        <text>2 a phenolic donor + H2O2 = 2 a phenolic radical donor + 2 H2O</text>
        <dbReference type="Rhea" id="RHEA:56136"/>
        <dbReference type="ChEBI" id="CHEBI:15377"/>
        <dbReference type="ChEBI" id="CHEBI:16240"/>
        <dbReference type="ChEBI" id="CHEBI:139520"/>
        <dbReference type="ChEBI" id="CHEBI:139521"/>
        <dbReference type="EC" id="1.11.1.7"/>
    </reaction>
</comment>
<dbReference type="GO" id="GO:0006979">
    <property type="term" value="P:response to oxidative stress"/>
    <property type="evidence" value="ECO:0007669"/>
    <property type="project" value="UniProtKB-UniRule"/>
</dbReference>
<dbReference type="Gene3D" id="1.10.420.10">
    <property type="entry name" value="Peroxidase, domain 2"/>
    <property type="match status" value="1"/>
</dbReference>
<feature type="domain" description="Plant heme peroxidase family profile" evidence="18">
    <location>
        <begin position="28"/>
        <end position="328"/>
    </location>
</feature>
<dbReference type="OrthoDB" id="2113341at2759"/>
<evidence type="ECO:0000256" key="7">
    <source>
        <dbReference type="ARBA" id="ARBA00022837"/>
    </source>
</evidence>
<keyword evidence="20" id="KW-1185">Reference proteome</keyword>
<feature type="disulfide bond" evidence="16">
    <location>
        <begin position="71"/>
        <end position="76"/>
    </location>
</feature>
<feature type="active site" description="Proton acceptor" evidence="12">
    <location>
        <position position="69"/>
    </location>
</feature>
<comment type="cofactor">
    <cofactor evidence="14 17">
        <name>Ca(2+)</name>
        <dbReference type="ChEBI" id="CHEBI:29108"/>
    </cofactor>
    <text evidence="14 17">Binds 2 calcium ions per subunit.</text>
</comment>
<dbReference type="GO" id="GO:0140825">
    <property type="term" value="F:lactoperoxidase activity"/>
    <property type="evidence" value="ECO:0007669"/>
    <property type="project" value="UniProtKB-EC"/>
</dbReference>
<evidence type="ECO:0000256" key="14">
    <source>
        <dbReference type="PIRSR" id="PIRSR600823-3"/>
    </source>
</evidence>
<evidence type="ECO:0000313" key="19">
    <source>
        <dbReference type="EMBL" id="KAJ8445712.1"/>
    </source>
</evidence>
<evidence type="ECO:0000259" key="18">
    <source>
        <dbReference type="PROSITE" id="PS50873"/>
    </source>
</evidence>
<keyword evidence="8 17" id="KW-0560">Oxidoreductase</keyword>
<feature type="disulfide bond" evidence="16">
    <location>
        <begin position="203"/>
        <end position="233"/>
    </location>
</feature>
<evidence type="ECO:0000256" key="3">
    <source>
        <dbReference type="ARBA" id="ARBA00012313"/>
    </source>
</evidence>
<feature type="binding site" description="axial binding residue" evidence="14">
    <location>
        <position position="196"/>
    </location>
    <ligand>
        <name>heme b</name>
        <dbReference type="ChEBI" id="CHEBI:60344"/>
    </ligand>
    <ligandPart>
        <name>Fe</name>
        <dbReference type="ChEBI" id="CHEBI:18248"/>
    </ligandPart>
</feature>
<dbReference type="Gene3D" id="1.10.520.10">
    <property type="match status" value="1"/>
</dbReference>
<evidence type="ECO:0000256" key="1">
    <source>
        <dbReference type="ARBA" id="ARBA00000189"/>
    </source>
</evidence>
<keyword evidence="17" id="KW-0376">Hydrogen peroxide</keyword>
<feature type="site" description="Transition state stabilizer" evidence="15">
    <location>
        <position position="65"/>
    </location>
</feature>
<feature type="binding site" evidence="14">
    <location>
        <position position="79"/>
    </location>
    <ligand>
        <name>Ca(2+)</name>
        <dbReference type="ChEBI" id="CHEBI:29108"/>
        <label>1</label>
    </ligand>
</feature>
<dbReference type="PANTHER" id="PTHR31517">
    <property type="match status" value="1"/>
</dbReference>
<keyword evidence="10 16" id="KW-1015">Disulfide bond</keyword>
<evidence type="ECO:0000256" key="2">
    <source>
        <dbReference type="ARBA" id="ARBA00006873"/>
    </source>
</evidence>
<dbReference type="FunFam" id="1.10.420.10:FF:000001">
    <property type="entry name" value="Peroxidase"/>
    <property type="match status" value="1"/>
</dbReference>
<feature type="binding site" evidence="14">
    <location>
        <position position="73"/>
    </location>
    <ligand>
        <name>Ca(2+)</name>
        <dbReference type="ChEBI" id="CHEBI:29108"/>
        <label>1</label>
    </ligand>
</feature>
<dbReference type="GO" id="GO:0020037">
    <property type="term" value="F:heme binding"/>
    <property type="evidence" value="ECO:0007669"/>
    <property type="project" value="UniProtKB-UniRule"/>
</dbReference>
<dbReference type="CDD" id="cd00693">
    <property type="entry name" value="secretory_peroxidase"/>
    <property type="match status" value="1"/>
</dbReference>
<feature type="chain" id="PRO_5040543499" description="Peroxidase" evidence="17">
    <location>
        <begin position="22"/>
        <end position="328"/>
    </location>
</feature>
<evidence type="ECO:0000256" key="6">
    <source>
        <dbReference type="ARBA" id="ARBA00022723"/>
    </source>
</evidence>
<dbReference type="Pfam" id="PF00141">
    <property type="entry name" value="peroxidase"/>
    <property type="match status" value="1"/>
</dbReference>
<gene>
    <name evidence="19" type="ORF">Cgig2_026039</name>
</gene>
<comment type="similarity">
    <text evidence="2">Belongs to the peroxidase family. Ascorbate peroxidase subfamily.</text>
</comment>
<proteinExistence type="inferred from homology"/>
<feature type="binding site" evidence="14">
    <location>
        <position position="256"/>
    </location>
    <ligand>
        <name>Ca(2+)</name>
        <dbReference type="ChEBI" id="CHEBI:29108"/>
        <label>2</label>
    </ligand>
</feature>
<evidence type="ECO:0000256" key="12">
    <source>
        <dbReference type="PIRSR" id="PIRSR600823-1"/>
    </source>
</evidence>
<dbReference type="InterPro" id="IPR033905">
    <property type="entry name" value="Secretory_peroxidase"/>
</dbReference>
<keyword evidence="5 17" id="KW-0349">Heme</keyword>
<keyword evidence="7 14" id="KW-0106">Calcium</keyword>
<dbReference type="EC" id="1.11.1.7" evidence="3 17"/>
<keyword evidence="4 17" id="KW-0575">Peroxidase</keyword>
<feature type="binding site" evidence="14">
    <location>
        <position position="77"/>
    </location>
    <ligand>
        <name>Ca(2+)</name>
        <dbReference type="ChEBI" id="CHEBI:29108"/>
        <label>1</label>
    </ligand>
</feature>
<dbReference type="Proteomes" id="UP001153076">
    <property type="component" value="Unassembled WGS sequence"/>
</dbReference>
<comment type="cofactor">
    <cofactor evidence="14 17">
        <name>heme b</name>
        <dbReference type="ChEBI" id="CHEBI:60344"/>
    </cofactor>
    <text evidence="14 17">Binds 1 heme b (iron(II)-protoporphyrin IX) group per subunit.</text>
</comment>
<feature type="binding site" evidence="14">
    <location>
        <position position="70"/>
    </location>
    <ligand>
        <name>Ca(2+)</name>
        <dbReference type="ChEBI" id="CHEBI:29108"/>
        <label>1</label>
    </ligand>
</feature>
<evidence type="ECO:0000256" key="17">
    <source>
        <dbReference type="RuleBase" id="RU362060"/>
    </source>
</evidence>
<protein>
    <recommendedName>
        <fullName evidence="3 17">Peroxidase</fullName>
        <ecNumber evidence="3 17">1.11.1.7</ecNumber>
    </recommendedName>
</protein>
<dbReference type="InterPro" id="IPR000823">
    <property type="entry name" value="Peroxidase_pln"/>
</dbReference>
<dbReference type="InterPro" id="IPR010255">
    <property type="entry name" value="Haem_peroxidase_sf"/>
</dbReference>
<feature type="disulfide bond" evidence="16">
    <location>
        <begin position="123"/>
        <end position="324"/>
    </location>
</feature>
<organism evidence="19 20">
    <name type="scientific">Carnegiea gigantea</name>
    <dbReference type="NCBI Taxonomy" id="171969"/>
    <lineage>
        <taxon>Eukaryota</taxon>
        <taxon>Viridiplantae</taxon>
        <taxon>Streptophyta</taxon>
        <taxon>Embryophyta</taxon>
        <taxon>Tracheophyta</taxon>
        <taxon>Spermatophyta</taxon>
        <taxon>Magnoliopsida</taxon>
        <taxon>eudicotyledons</taxon>
        <taxon>Gunneridae</taxon>
        <taxon>Pentapetalae</taxon>
        <taxon>Caryophyllales</taxon>
        <taxon>Cactineae</taxon>
        <taxon>Cactaceae</taxon>
        <taxon>Cactoideae</taxon>
        <taxon>Echinocereeae</taxon>
        <taxon>Carnegiea</taxon>
    </lineage>
</organism>
<dbReference type="PRINTS" id="PR00461">
    <property type="entry name" value="PLPEROXIDASE"/>
</dbReference>
<dbReference type="GO" id="GO:0046872">
    <property type="term" value="F:metal ion binding"/>
    <property type="evidence" value="ECO:0007669"/>
    <property type="project" value="UniProtKB-UniRule"/>
</dbReference>
<keyword evidence="9 14" id="KW-0408">Iron</keyword>
<feature type="binding site" evidence="13">
    <location>
        <position position="166"/>
    </location>
    <ligand>
        <name>substrate</name>
    </ligand>
</feature>
<dbReference type="InterPro" id="IPR002016">
    <property type="entry name" value="Haem_peroxidase"/>
</dbReference>
<dbReference type="PANTHER" id="PTHR31517:SF81">
    <property type="entry name" value="PEROXIDASE"/>
    <property type="match status" value="1"/>
</dbReference>
<dbReference type="GO" id="GO:0005576">
    <property type="term" value="C:extracellular region"/>
    <property type="evidence" value="ECO:0007669"/>
    <property type="project" value="UniProtKB-SubCell"/>
</dbReference>
<evidence type="ECO:0000256" key="11">
    <source>
        <dbReference type="ARBA" id="ARBA00023180"/>
    </source>
</evidence>
<evidence type="ECO:0000256" key="9">
    <source>
        <dbReference type="ARBA" id="ARBA00023004"/>
    </source>
</evidence>
<feature type="binding site" evidence="14">
    <location>
        <position position="75"/>
    </location>
    <ligand>
        <name>Ca(2+)</name>
        <dbReference type="ChEBI" id="CHEBI:29108"/>
        <label>1</label>
    </ligand>
</feature>
<dbReference type="SUPFAM" id="SSF48113">
    <property type="entry name" value="Heme-dependent peroxidases"/>
    <property type="match status" value="1"/>
</dbReference>
<comment type="caution">
    <text evidence="19">The sequence shown here is derived from an EMBL/GenBank/DDBJ whole genome shotgun (WGS) entry which is preliminary data.</text>
</comment>
<evidence type="ECO:0000313" key="20">
    <source>
        <dbReference type="Proteomes" id="UP001153076"/>
    </source>
</evidence>